<sequence>MSRKNVICEAEERSIQPAPILVALMIANTSSKSCCCWYRLKFSPKHPKQQVALPTTENEPLARLFDKVESEIPPLSYICQYYGTTFCIAFRAPTIDTFVDDRH</sequence>
<dbReference type="Proteomes" id="UP000027586">
    <property type="component" value="Unassembled WGS sequence"/>
</dbReference>
<dbReference type="AlphaFoldDB" id="A0A068RVK5"/>
<dbReference type="EMBL" id="CBTN010000015">
    <property type="protein sequence ID" value="CDH52991.1"/>
    <property type="molecule type" value="Genomic_DNA"/>
</dbReference>
<organism evidence="1 2">
    <name type="scientific">Lichtheimia corymbifera JMRC:FSU:9682</name>
    <dbReference type="NCBI Taxonomy" id="1263082"/>
    <lineage>
        <taxon>Eukaryota</taxon>
        <taxon>Fungi</taxon>
        <taxon>Fungi incertae sedis</taxon>
        <taxon>Mucoromycota</taxon>
        <taxon>Mucoromycotina</taxon>
        <taxon>Mucoromycetes</taxon>
        <taxon>Mucorales</taxon>
        <taxon>Lichtheimiaceae</taxon>
        <taxon>Lichtheimia</taxon>
    </lineage>
</organism>
<name>A0A068RVK5_9FUNG</name>
<evidence type="ECO:0000313" key="2">
    <source>
        <dbReference type="Proteomes" id="UP000027586"/>
    </source>
</evidence>
<reference evidence="1" key="1">
    <citation type="submission" date="2013-08" db="EMBL/GenBank/DDBJ databases">
        <title>Gene expansion shapes genome architecture in the human pathogen Lichtheimia corymbifera: an evolutionary genomics analysis in the ancient terrestrial Mucorales (Mucoromycotina).</title>
        <authorList>
            <person name="Schwartze V.U."/>
            <person name="Winter S."/>
            <person name="Shelest E."/>
            <person name="Marcet-Houben M."/>
            <person name="Horn F."/>
            <person name="Wehner S."/>
            <person name="Hoffmann K."/>
            <person name="Riege K."/>
            <person name="Sammeth M."/>
            <person name="Nowrousian M."/>
            <person name="Valiante V."/>
            <person name="Linde J."/>
            <person name="Jacobsen I.D."/>
            <person name="Marz M."/>
            <person name="Brakhage A.A."/>
            <person name="Gabaldon T."/>
            <person name="Bocker S."/>
            <person name="Voigt K."/>
        </authorList>
    </citation>
    <scope>NUCLEOTIDE SEQUENCE [LARGE SCALE GENOMIC DNA]</scope>
    <source>
        <strain evidence="1">FSU 9682</strain>
    </source>
</reference>
<gene>
    <name evidence="1" type="ORF">LCOR_04407.1</name>
</gene>
<proteinExistence type="predicted"/>
<accession>A0A068RVK5</accession>
<dbReference type="VEuPathDB" id="FungiDB:LCOR_04407.1"/>
<protein>
    <submittedName>
        <fullName evidence="1">Uncharacterized protein</fullName>
    </submittedName>
</protein>
<comment type="caution">
    <text evidence="1">The sequence shown here is derived from an EMBL/GenBank/DDBJ whole genome shotgun (WGS) entry which is preliminary data.</text>
</comment>
<dbReference type="OrthoDB" id="10512634at2759"/>
<evidence type="ECO:0000313" key="1">
    <source>
        <dbReference type="EMBL" id="CDH52991.1"/>
    </source>
</evidence>
<keyword evidence="2" id="KW-1185">Reference proteome</keyword>